<dbReference type="InterPro" id="IPR013762">
    <property type="entry name" value="Integrase-like_cat_sf"/>
</dbReference>
<dbReference type="InterPro" id="IPR010998">
    <property type="entry name" value="Integrase_recombinase_N"/>
</dbReference>
<dbReference type="KEGG" id="cint:HZF06_06345"/>
<evidence type="ECO:0000256" key="1">
    <source>
        <dbReference type="ARBA" id="ARBA00003283"/>
    </source>
</evidence>
<dbReference type="InterPro" id="IPR002104">
    <property type="entry name" value="Integrase_catalytic"/>
</dbReference>
<evidence type="ECO:0000256" key="3">
    <source>
        <dbReference type="ARBA" id="ARBA00022908"/>
    </source>
</evidence>
<evidence type="ECO:0000313" key="7">
    <source>
        <dbReference type="EMBL" id="QLY81203.1"/>
    </source>
</evidence>
<dbReference type="InterPro" id="IPR050090">
    <property type="entry name" value="Tyrosine_recombinase_XerCD"/>
</dbReference>
<dbReference type="GO" id="GO:0003677">
    <property type="term" value="F:DNA binding"/>
    <property type="evidence" value="ECO:0007669"/>
    <property type="project" value="UniProtKB-KW"/>
</dbReference>
<dbReference type="GO" id="GO:0006310">
    <property type="term" value="P:DNA recombination"/>
    <property type="evidence" value="ECO:0007669"/>
    <property type="project" value="UniProtKB-KW"/>
</dbReference>
<feature type="domain" description="Tyr recombinase" evidence="6">
    <location>
        <begin position="176"/>
        <end position="385"/>
    </location>
</feature>
<dbReference type="EMBL" id="CP059378">
    <property type="protein sequence ID" value="QLY81203.1"/>
    <property type="molecule type" value="Genomic_DNA"/>
</dbReference>
<dbReference type="GO" id="GO:0015074">
    <property type="term" value="P:DNA integration"/>
    <property type="evidence" value="ECO:0007669"/>
    <property type="project" value="UniProtKB-KW"/>
</dbReference>
<keyword evidence="3" id="KW-0229">DNA integration</keyword>
<name>A0A7D6ZS47_9CLOT</name>
<accession>A0A7D6ZS47</accession>
<protein>
    <submittedName>
        <fullName evidence="7">Site-specific integrase</fullName>
    </submittedName>
</protein>
<dbReference type="Gene3D" id="1.10.150.130">
    <property type="match status" value="1"/>
</dbReference>
<organism evidence="7 8">
    <name type="scientific">Clostridium intestinale</name>
    <dbReference type="NCBI Taxonomy" id="36845"/>
    <lineage>
        <taxon>Bacteria</taxon>
        <taxon>Bacillati</taxon>
        <taxon>Bacillota</taxon>
        <taxon>Clostridia</taxon>
        <taxon>Eubacteriales</taxon>
        <taxon>Clostridiaceae</taxon>
        <taxon>Clostridium</taxon>
    </lineage>
</organism>
<keyword evidence="4" id="KW-0238">DNA-binding</keyword>
<dbReference type="InterPro" id="IPR004107">
    <property type="entry name" value="Integrase_SAM-like_N"/>
</dbReference>
<dbReference type="RefSeq" id="WP_181602850.1">
    <property type="nucleotide sequence ID" value="NZ_CP059378.1"/>
</dbReference>
<comment type="function">
    <text evidence="1">Site-specific tyrosine recombinase, which acts by catalyzing the cutting and rejoining of the recombining DNA molecules.</text>
</comment>
<evidence type="ECO:0000313" key="8">
    <source>
        <dbReference type="Proteomes" id="UP000512286"/>
    </source>
</evidence>
<dbReference type="InterPro" id="IPR011010">
    <property type="entry name" value="DNA_brk_join_enz"/>
</dbReference>
<dbReference type="Gene3D" id="1.10.443.10">
    <property type="entry name" value="Intergrase catalytic core"/>
    <property type="match status" value="1"/>
</dbReference>
<evidence type="ECO:0000259" key="6">
    <source>
        <dbReference type="PROSITE" id="PS51898"/>
    </source>
</evidence>
<gene>
    <name evidence="7" type="ORF">HZF06_06345</name>
</gene>
<dbReference type="CDD" id="cd01189">
    <property type="entry name" value="INT_ICEBs1_C_like"/>
    <property type="match status" value="1"/>
</dbReference>
<dbReference type="PANTHER" id="PTHR30349:SF64">
    <property type="entry name" value="PROPHAGE INTEGRASE INTD-RELATED"/>
    <property type="match status" value="1"/>
</dbReference>
<proteinExistence type="inferred from homology"/>
<dbReference type="Pfam" id="PF14659">
    <property type="entry name" value="Phage_int_SAM_3"/>
    <property type="match status" value="1"/>
</dbReference>
<comment type="similarity">
    <text evidence="2">Belongs to the 'phage' integrase family.</text>
</comment>
<evidence type="ECO:0000256" key="2">
    <source>
        <dbReference type="ARBA" id="ARBA00008857"/>
    </source>
</evidence>
<dbReference type="SUPFAM" id="SSF56349">
    <property type="entry name" value="DNA breaking-rejoining enzymes"/>
    <property type="match status" value="1"/>
</dbReference>
<dbReference type="Pfam" id="PF00589">
    <property type="entry name" value="Phage_integrase"/>
    <property type="match status" value="1"/>
</dbReference>
<evidence type="ECO:0000256" key="5">
    <source>
        <dbReference type="ARBA" id="ARBA00023172"/>
    </source>
</evidence>
<dbReference type="AlphaFoldDB" id="A0A7D6ZS47"/>
<evidence type="ECO:0000256" key="4">
    <source>
        <dbReference type="ARBA" id="ARBA00023125"/>
    </source>
</evidence>
<dbReference type="Proteomes" id="UP000512286">
    <property type="component" value="Chromosome"/>
</dbReference>
<reference evidence="7 8" key="1">
    <citation type="submission" date="2020-07" db="EMBL/GenBank/DDBJ databases">
        <title>Electron transfer.</title>
        <authorList>
            <person name="Huang L."/>
            <person name="Liu X."/>
            <person name="Zhou S."/>
        </authorList>
    </citation>
    <scope>NUCLEOTIDE SEQUENCE [LARGE SCALE GENOMIC DNA]</scope>
    <source>
        <strain evidence="7 8">Lx1</strain>
    </source>
</reference>
<sequence>MSKRSNGEGSSRWVVRNGIKYWCITISDGYDPLTGDAKRKSFYGKTQAEAKSKYKAYLETVAANSDNSTLGSFFYDWLWNIKKVEFKDSTFDRLEGIYRNYIKNNKKLYNAKLIDIDPLYLQKVTNKLLETHTLSQVRNLNRAIGNCFKYAVSISKVKINPVTSIIYPKNHSVVDEKKDYISEEQQKKLVNIIKGDALEGVILLGLTCGMRLGEILALTVNDIDFDNRIIKINKSVKHCWNGAYSKDNKRIYENKVTIPKTKKSIREVPFPASLIPILKNYITKNKEKKLKYGEMYFDNNLIFCKENGDYLDDKQPNRRLKSALKKAGIDSDLHFHSLRHIFITNCISKDINIKTVMDWAGHTDISITMNIYAEVNKDKNLKEYEKINEMFL</sequence>
<dbReference type="PROSITE" id="PS51898">
    <property type="entry name" value="TYR_RECOMBINASE"/>
    <property type="match status" value="1"/>
</dbReference>
<keyword evidence="5" id="KW-0233">DNA recombination</keyword>
<dbReference type="PANTHER" id="PTHR30349">
    <property type="entry name" value="PHAGE INTEGRASE-RELATED"/>
    <property type="match status" value="1"/>
</dbReference>